<dbReference type="Proteomes" id="UP001189429">
    <property type="component" value="Unassembled WGS sequence"/>
</dbReference>
<name>A0ABN9T5M3_9DINO</name>
<sequence>MSARQGQAPEVLVPQGKRQAKKKETKEEKAARLSSAVHALNTSIDFQKACNSMRNNPEATTAVKTHLMSLGMWIDALPSAVKVEEGELAGPKRRKVEFDLEVEIHTNFKQWSSVPPRTIKIILHCLEPISLNEQMLKTLCGTGQREPPRDELLKILEFVTGTDPSSDVGAERKLKDIVERMSAHSELKGRRGKELQLPVDWSKYGVYLLLVVDGAVMLKGMGKTVQIFDSYLMGAKRDTLFVDMNFSEARAQVRSTAVTVLQLSCMMLLGIGMATKIEQEDQPKPSPNKYLDMVGASRLPSFVDDCIDDEPPRNSMALPVGLAEDTQGAPRVMVKAENPAASTSASASGGGAPPIKVSAPRDVRHLAVQSHRRSEQDFAPPIPAVVKEELDGAESRPA</sequence>
<organism evidence="2 3">
    <name type="scientific">Prorocentrum cordatum</name>
    <dbReference type="NCBI Taxonomy" id="2364126"/>
    <lineage>
        <taxon>Eukaryota</taxon>
        <taxon>Sar</taxon>
        <taxon>Alveolata</taxon>
        <taxon>Dinophyceae</taxon>
        <taxon>Prorocentrales</taxon>
        <taxon>Prorocentraceae</taxon>
        <taxon>Prorocentrum</taxon>
    </lineage>
</organism>
<keyword evidence="3" id="KW-1185">Reference proteome</keyword>
<feature type="compositionally biased region" description="Basic and acidic residues" evidence="1">
    <location>
        <begin position="386"/>
        <end position="398"/>
    </location>
</feature>
<protein>
    <recommendedName>
        <fullName evidence="4">FACT complex subunit</fullName>
    </recommendedName>
</protein>
<proteinExistence type="predicted"/>
<reference evidence="2" key="1">
    <citation type="submission" date="2023-10" db="EMBL/GenBank/DDBJ databases">
        <authorList>
            <person name="Chen Y."/>
            <person name="Shah S."/>
            <person name="Dougan E. K."/>
            <person name="Thang M."/>
            <person name="Chan C."/>
        </authorList>
    </citation>
    <scope>NUCLEOTIDE SEQUENCE [LARGE SCALE GENOMIC DNA]</scope>
</reference>
<feature type="region of interest" description="Disordered" evidence="1">
    <location>
        <begin position="1"/>
        <end position="28"/>
    </location>
</feature>
<evidence type="ECO:0000313" key="2">
    <source>
        <dbReference type="EMBL" id="CAK0840341.1"/>
    </source>
</evidence>
<evidence type="ECO:0000256" key="1">
    <source>
        <dbReference type="SAM" id="MobiDB-lite"/>
    </source>
</evidence>
<evidence type="ECO:0000313" key="3">
    <source>
        <dbReference type="Proteomes" id="UP001189429"/>
    </source>
</evidence>
<gene>
    <name evidence="2" type="ORF">PCOR1329_LOCUS35804</name>
</gene>
<dbReference type="EMBL" id="CAUYUJ010014371">
    <property type="protein sequence ID" value="CAK0840341.1"/>
    <property type="molecule type" value="Genomic_DNA"/>
</dbReference>
<evidence type="ECO:0008006" key="4">
    <source>
        <dbReference type="Google" id="ProtNLM"/>
    </source>
</evidence>
<comment type="caution">
    <text evidence="2">The sequence shown here is derived from an EMBL/GenBank/DDBJ whole genome shotgun (WGS) entry which is preliminary data.</text>
</comment>
<feature type="region of interest" description="Disordered" evidence="1">
    <location>
        <begin position="337"/>
        <end position="398"/>
    </location>
</feature>
<accession>A0ABN9T5M3</accession>